<keyword evidence="4" id="KW-0694">RNA-binding</keyword>
<reference evidence="8 9" key="1">
    <citation type="journal article" date="2016" name="Nat. Commun.">
        <title>Thousands of microbial genomes shed light on interconnected biogeochemical processes in an aquifer system.</title>
        <authorList>
            <person name="Anantharaman K."/>
            <person name="Brown C.T."/>
            <person name="Hug L.A."/>
            <person name="Sharon I."/>
            <person name="Castelle C.J."/>
            <person name="Probst A.J."/>
            <person name="Thomas B.C."/>
            <person name="Singh A."/>
            <person name="Wilkins M.J."/>
            <person name="Karaoz U."/>
            <person name="Brodie E.L."/>
            <person name="Williams K.H."/>
            <person name="Hubbard S.S."/>
            <person name="Banfield J.F."/>
        </authorList>
    </citation>
    <scope>NUCLEOTIDE SEQUENCE [LARGE SCALE GENOMIC DNA]</scope>
</reference>
<evidence type="ECO:0000256" key="5">
    <source>
        <dbReference type="RuleBase" id="RU003888"/>
    </source>
</evidence>
<dbReference type="AlphaFoldDB" id="A0A1F6FP66"/>
<evidence type="ECO:0000256" key="2">
    <source>
        <dbReference type="ARBA" id="ARBA00022980"/>
    </source>
</evidence>
<dbReference type="GO" id="GO:0003735">
    <property type="term" value="F:structural constituent of ribosome"/>
    <property type="evidence" value="ECO:0007669"/>
    <property type="project" value="InterPro"/>
</dbReference>
<feature type="region of interest" description="Disordered" evidence="6">
    <location>
        <begin position="1"/>
        <end position="51"/>
    </location>
</feature>
<keyword evidence="3 4" id="KW-0687">Ribonucleoprotein</keyword>
<dbReference type="GO" id="GO:0006412">
    <property type="term" value="P:translation"/>
    <property type="evidence" value="ECO:0007669"/>
    <property type="project" value="UniProtKB-UniRule"/>
</dbReference>
<dbReference type="GO" id="GO:0022625">
    <property type="term" value="C:cytosolic large ribosomal subunit"/>
    <property type="evidence" value="ECO:0007669"/>
    <property type="project" value="TreeGrafter"/>
</dbReference>
<dbReference type="InterPro" id="IPR005749">
    <property type="entry name" value="Ribosomal_uL15_bac-type"/>
</dbReference>
<evidence type="ECO:0000313" key="8">
    <source>
        <dbReference type="EMBL" id="OGG87643.1"/>
    </source>
</evidence>
<dbReference type="EMBL" id="MFMW01000004">
    <property type="protein sequence ID" value="OGG87643.1"/>
    <property type="molecule type" value="Genomic_DNA"/>
</dbReference>
<protein>
    <recommendedName>
        <fullName evidence="4">Large ribosomal subunit protein uL15</fullName>
    </recommendedName>
</protein>
<dbReference type="Gene3D" id="3.100.10.10">
    <property type="match status" value="1"/>
</dbReference>
<comment type="similarity">
    <text evidence="1 4 5">Belongs to the universal ribosomal protein uL15 family.</text>
</comment>
<dbReference type="InterPro" id="IPR001196">
    <property type="entry name" value="Ribosomal_uL15_CS"/>
</dbReference>
<accession>A0A1F6FP66</accession>
<proteinExistence type="inferred from homology"/>
<comment type="caution">
    <text evidence="8">The sequence shown here is derived from an EMBL/GenBank/DDBJ whole genome shotgun (WGS) entry which is preliminary data.</text>
</comment>
<feature type="compositionally biased region" description="Basic residues" evidence="6">
    <location>
        <begin position="14"/>
        <end position="26"/>
    </location>
</feature>
<dbReference type="HAMAP" id="MF_01341">
    <property type="entry name" value="Ribosomal_uL15"/>
    <property type="match status" value="1"/>
</dbReference>
<feature type="domain" description="Large ribosomal subunit protein uL15/eL18" evidence="7">
    <location>
        <begin position="75"/>
        <end position="143"/>
    </location>
</feature>
<dbReference type="InterPro" id="IPR030878">
    <property type="entry name" value="Ribosomal_uL15"/>
</dbReference>
<keyword evidence="4" id="KW-0699">rRNA-binding</keyword>
<organism evidence="8 9">
    <name type="scientific">Candidatus Kuenenbacteria bacterium RIFCSPHIGHO2_02_FULL_39_13</name>
    <dbReference type="NCBI Taxonomy" id="1798561"/>
    <lineage>
        <taxon>Bacteria</taxon>
        <taxon>Candidatus Kueneniibacteriota</taxon>
    </lineage>
</organism>
<comment type="subunit">
    <text evidence="4">Part of the 50S ribosomal subunit.</text>
</comment>
<dbReference type="InterPro" id="IPR036227">
    <property type="entry name" value="Ribosomal_uL15/eL18_sf"/>
</dbReference>
<dbReference type="PROSITE" id="PS00475">
    <property type="entry name" value="RIBOSOMAL_L15"/>
    <property type="match status" value="1"/>
</dbReference>
<evidence type="ECO:0000256" key="1">
    <source>
        <dbReference type="ARBA" id="ARBA00007320"/>
    </source>
</evidence>
<sequence>MALNLSNLKPSPHSVKKHQRVGRGGKRGTYSGRGLKGQRARSGGGSGLKRLGMRQLMERTHKLKGFKSIHPKPVIISLDTLNKNFQDGARVDPRILLKKKLVAKISNGVKILSNGKIQVKLTVANCRLSKTAQAAIEQAGGKII</sequence>
<dbReference type="SUPFAM" id="SSF52080">
    <property type="entry name" value="Ribosomal proteins L15p and L18e"/>
    <property type="match status" value="1"/>
</dbReference>
<gene>
    <name evidence="4" type="primary">rplO</name>
    <name evidence="8" type="ORF">A3B87_02350</name>
</gene>
<dbReference type="Proteomes" id="UP000179136">
    <property type="component" value="Unassembled WGS sequence"/>
</dbReference>
<evidence type="ECO:0000256" key="4">
    <source>
        <dbReference type="HAMAP-Rule" id="MF_01341"/>
    </source>
</evidence>
<evidence type="ECO:0000256" key="3">
    <source>
        <dbReference type="ARBA" id="ARBA00023274"/>
    </source>
</evidence>
<dbReference type="GO" id="GO:0019843">
    <property type="term" value="F:rRNA binding"/>
    <property type="evidence" value="ECO:0007669"/>
    <property type="project" value="UniProtKB-UniRule"/>
</dbReference>
<evidence type="ECO:0000313" key="9">
    <source>
        <dbReference type="Proteomes" id="UP000179136"/>
    </source>
</evidence>
<comment type="function">
    <text evidence="4">Binds to the 23S rRNA.</text>
</comment>
<dbReference type="PANTHER" id="PTHR12934:SF11">
    <property type="entry name" value="LARGE RIBOSOMAL SUBUNIT PROTEIN UL15M"/>
    <property type="match status" value="1"/>
</dbReference>
<evidence type="ECO:0000256" key="6">
    <source>
        <dbReference type="SAM" id="MobiDB-lite"/>
    </source>
</evidence>
<keyword evidence="2 4" id="KW-0689">Ribosomal protein</keyword>
<name>A0A1F6FP66_9BACT</name>
<dbReference type="InterPro" id="IPR021131">
    <property type="entry name" value="Ribosomal_uL15/eL18"/>
</dbReference>
<dbReference type="Pfam" id="PF00828">
    <property type="entry name" value="Ribosomal_L27A"/>
    <property type="match status" value="1"/>
</dbReference>
<dbReference type="STRING" id="1798561.A3B87_02350"/>
<evidence type="ECO:0000259" key="7">
    <source>
        <dbReference type="Pfam" id="PF00828"/>
    </source>
</evidence>
<dbReference type="PANTHER" id="PTHR12934">
    <property type="entry name" value="50S RIBOSOMAL PROTEIN L15"/>
    <property type="match status" value="1"/>
</dbReference>
<dbReference type="NCBIfam" id="TIGR01071">
    <property type="entry name" value="rplO_bact"/>
    <property type="match status" value="1"/>
</dbReference>